<evidence type="ECO:0000256" key="4">
    <source>
        <dbReference type="ARBA" id="ARBA00022786"/>
    </source>
</evidence>
<evidence type="ECO:0000256" key="2">
    <source>
        <dbReference type="ARBA" id="ARBA00022723"/>
    </source>
</evidence>
<dbReference type="PANTHER" id="PTHR46287">
    <property type="entry name" value="BTB/POZ AND TAZ DOMAIN-CONTAINING PROTEIN 3-RELATED"/>
    <property type="match status" value="1"/>
</dbReference>
<reference evidence="7 8" key="1">
    <citation type="submission" date="2024-01" db="EMBL/GenBank/DDBJ databases">
        <title>Genome assemblies of Stephania.</title>
        <authorList>
            <person name="Yang L."/>
        </authorList>
    </citation>
    <scope>NUCLEOTIDE SEQUENCE [LARGE SCALE GENOMIC DNA]</scope>
    <source>
        <strain evidence="7">JXDWG</strain>
        <tissue evidence="7">Leaf</tissue>
    </source>
</reference>
<dbReference type="SUPFAM" id="SSF54695">
    <property type="entry name" value="POZ domain"/>
    <property type="match status" value="1"/>
</dbReference>
<keyword evidence="5" id="KW-0862">Zinc</keyword>
<dbReference type="InterPro" id="IPR000210">
    <property type="entry name" value="BTB/POZ_dom"/>
</dbReference>
<comment type="pathway">
    <text evidence="1">Protein modification; protein ubiquitination.</text>
</comment>
<dbReference type="Proteomes" id="UP001419268">
    <property type="component" value="Unassembled WGS sequence"/>
</dbReference>
<comment type="caution">
    <text evidence="7">The sequence shown here is derived from an EMBL/GenBank/DDBJ whole genome shotgun (WGS) entry which is preliminary data.</text>
</comment>
<dbReference type="Gene3D" id="1.25.40.420">
    <property type="match status" value="1"/>
</dbReference>
<accession>A0AAP0I1M3</accession>
<dbReference type="SMART" id="SM00551">
    <property type="entry name" value="ZnF_TAZ"/>
    <property type="match status" value="1"/>
</dbReference>
<dbReference type="GO" id="GO:0042542">
    <property type="term" value="P:response to hydrogen peroxide"/>
    <property type="evidence" value="ECO:0007669"/>
    <property type="project" value="UniProtKB-ARBA"/>
</dbReference>
<proteinExistence type="predicted"/>
<evidence type="ECO:0000259" key="6">
    <source>
        <dbReference type="PROSITE" id="PS50097"/>
    </source>
</evidence>
<keyword evidence="2" id="KW-0479">Metal-binding</keyword>
<dbReference type="PANTHER" id="PTHR46287:SF4">
    <property type="entry name" value="BTB_POZ AND TAZ DOMAIN-CONTAINING PROTEIN 2"/>
    <property type="match status" value="1"/>
</dbReference>
<dbReference type="GO" id="GO:0009725">
    <property type="term" value="P:response to hormone"/>
    <property type="evidence" value="ECO:0007669"/>
    <property type="project" value="UniProtKB-ARBA"/>
</dbReference>
<dbReference type="EMBL" id="JBBNAG010000009">
    <property type="protein sequence ID" value="KAK9104279.1"/>
    <property type="molecule type" value="Genomic_DNA"/>
</dbReference>
<dbReference type="SUPFAM" id="SSF57933">
    <property type="entry name" value="TAZ domain"/>
    <property type="match status" value="1"/>
</dbReference>
<dbReference type="InterPro" id="IPR011333">
    <property type="entry name" value="SKP1/BTB/POZ_sf"/>
</dbReference>
<dbReference type="Pfam" id="PF00651">
    <property type="entry name" value="BTB"/>
    <property type="match status" value="1"/>
</dbReference>
<gene>
    <name evidence="7" type="ORF">Scep_021123</name>
</gene>
<sequence length="368" mass="41874">MEVRALGMSLSESKFSAASKSGFRRSRSLSFEAPPHDLRIVTPDGLCVRAHSSVMSSASTVFEKILDRIPIAEKIVPFHGVPSDAVVAFIRFCYTSKCEDEEMEKYALHLLTLAHAFAIPDLKKRCDKSLASQLTIDNAIDFAHIARLCDASDLYIRSLIFISDQFKSVQSTDGWKFVQRHDPYLELEILQFLEQRESRDKRWRKNRESQRLFAQLSEAMACLEHICTEGCIGVGPCDVGPTVNRGPCEMFDTCRGVQLSIRHFATCKDRVLHHGECFRCKRMWQLLRLHSSVCDRTDHSCRVPLCREFKLRMQMMGRKAGEDARWKVLVRKVRSAKAMSSFVLPHLEGRAKGISISIRKSETKSGLN</sequence>
<feature type="domain" description="BTB" evidence="6">
    <location>
        <begin position="36"/>
        <end position="102"/>
    </location>
</feature>
<dbReference type="GO" id="GO:0008270">
    <property type="term" value="F:zinc ion binding"/>
    <property type="evidence" value="ECO:0007669"/>
    <property type="project" value="UniProtKB-KW"/>
</dbReference>
<dbReference type="Pfam" id="PF02135">
    <property type="entry name" value="zf-TAZ"/>
    <property type="match status" value="1"/>
</dbReference>
<dbReference type="GO" id="GO:0009751">
    <property type="term" value="P:response to salicylic acid"/>
    <property type="evidence" value="ECO:0007669"/>
    <property type="project" value="UniProtKB-ARBA"/>
</dbReference>
<dbReference type="AlphaFoldDB" id="A0AAP0I1M3"/>
<evidence type="ECO:0000256" key="3">
    <source>
        <dbReference type="ARBA" id="ARBA00022771"/>
    </source>
</evidence>
<protein>
    <recommendedName>
        <fullName evidence="6">BTB domain-containing protein</fullName>
    </recommendedName>
</protein>
<evidence type="ECO:0000313" key="8">
    <source>
        <dbReference type="Proteomes" id="UP001419268"/>
    </source>
</evidence>
<dbReference type="PROSITE" id="PS50097">
    <property type="entry name" value="BTB"/>
    <property type="match status" value="1"/>
</dbReference>
<evidence type="ECO:0000313" key="7">
    <source>
        <dbReference type="EMBL" id="KAK9104279.1"/>
    </source>
</evidence>
<evidence type="ECO:0000256" key="1">
    <source>
        <dbReference type="ARBA" id="ARBA00004906"/>
    </source>
</evidence>
<dbReference type="FunFam" id="1.20.1020.10:FF:000004">
    <property type="entry name" value="BTB/POZ and TAZ domain-containing protein 2"/>
    <property type="match status" value="1"/>
</dbReference>
<name>A0AAP0I1M3_9MAGN</name>
<organism evidence="7 8">
    <name type="scientific">Stephania cephalantha</name>
    <dbReference type="NCBI Taxonomy" id="152367"/>
    <lineage>
        <taxon>Eukaryota</taxon>
        <taxon>Viridiplantae</taxon>
        <taxon>Streptophyta</taxon>
        <taxon>Embryophyta</taxon>
        <taxon>Tracheophyta</taxon>
        <taxon>Spermatophyta</taxon>
        <taxon>Magnoliopsida</taxon>
        <taxon>Ranunculales</taxon>
        <taxon>Menispermaceae</taxon>
        <taxon>Menispermoideae</taxon>
        <taxon>Cissampelideae</taxon>
        <taxon>Stephania</taxon>
    </lineage>
</organism>
<keyword evidence="8" id="KW-1185">Reference proteome</keyword>
<dbReference type="InterPro" id="IPR000197">
    <property type="entry name" value="Znf_TAZ"/>
</dbReference>
<dbReference type="FunFam" id="1.25.40.420:FF:000012">
    <property type="entry name" value="BTB/POZ and TAZ domain-containing protein 2"/>
    <property type="match status" value="1"/>
</dbReference>
<dbReference type="Gene3D" id="1.20.1020.10">
    <property type="entry name" value="TAZ domain"/>
    <property type="match status" value="1"/>
</dbReference>
<dbReference type="GO" id="GO:0005634">
    <property type="term" value="C:nucleus"/>
    <property type="evidence" value="ECO:0007669"/>
    <property type="project" value="TreeGrafter"/>
</dbReference>
<evidence type="ECO:0000256" key="5">
    <source>
        <dbReference type="ARBA" id="ARBA00022833"/>
    </source>
</evidence>
<dbReference type="GO" id="GO:0006355">
    <property type="term" value="P:regulation of DNA-templated transcription"/>
    <property type="evidence" value="ECO:0007669"/>
    <property type="project" value="UniProtKB-ARBA"/>
</dbReference>
<keyword evidence="4" id="KW-0833">Ubl conjugation pathway</keyword>
<dbReference type="InterPro" id="IPR044513">
    <property type="entry name" value="BT1/2/3/4/5"/>
</dbReference>
<dbReference type="InterPro" id="IPR035898">
    <property type="entry name" value="TAZ_dom_sf"/>
</dbReference>
<keyword evidence="3" id="KW-0863">Zinc-finger</keyword>
<dbReference type="SMART" id="SM00225">
    <property type="entry name" value="BTB"/>
    <property type="match status" value="1"/>
</dbReference>
<dbReference type="CDD" id="cd14733">
    <property type="entry name" value="BACK"/>
    <property type="match status" value="1"/>
</dbReference>
<dbReference type="Gene3D" id="3.30.710.10">
    <property type="entry name" value="Potassium Channel Kv1.1, Chain A"/>
    <property type="match status" value="1"/>
</dbReference>
<dbReference type="GO" id="GO:0005516">
    <property type="term" value="F:calmodulin binding"/>
    <property type="evidence" value="ECO:0007669"/>
    <property type="project" value="UniProtKB-ARBA"/>
</dbReference>